<evidence type="ECO:0000313" key="11">
    <source>
        <dbReference type="EMBL" id="VAW71947.1"/>
    </source>
</evidence>
<keyword evidence="3" id="KW-0963">Cytoplasm</keyword>
<dbReference type="Gene3D" id="2.40.50.140">
    <property type="entry name" value="Nucleic acid-binding proteins"/>
    <property type="match status" value="1"/>
</dbReference>
<evidence type="ECO:0000256" key="4">
    <source>
        <dbReference type="ARBA" id="ARBA00022691"/>
    </source>
</evidence>
<dbReference type="InterPro" id="IPR058240">
    <property type="entry name" value="rSAM_sf"/>
</dbReference>
<keyword evidence="11" id="KW-0689">Ribosomal protein</keyword>
<dbReference type="PANTHER" id="PTHR43837">
    <property type="entry name" value="RIBOSOMAL PROTEIN S12 METHYLTHIOTRANSFERASE RIMO"/>
    <property type="match status" value="1"/>
</dbReference>
<dbReference type="PROSITE" id="PS01278">
    <property type="entry name" value="MTTASE_RADICAL"/>
    <property type="match status" value="1"/>
</dbReference>
<evidence type="ECO:0000259" key="9">
    <source>
        <dbReference type="PROSITE" id="PS51449"/>
    </source>
</evidence>
<evidence type="ECO:0000256" key="7">
    <source>
        <dbReference type="ARBA" id="ARBA00023014"/>
    </source>
</evidence>
<protein>
    <submittedName>
        <fullName evidence="11">Ribosomal protein S12p Asp88 (E. coli) methylthiotransferase</fullName>
        <ecNumber evidence="11">2.8.4.4</ecNumber>
    </submittedName>
</protein>
<dbReference type="AlphaFoldDB" id="A0A3B0Y8S8"/>
<dbReference type="InterPro" id="IPR038135">
    <property type="entry name" value="Methylthiotransferase_N_sf"/>
</dbReference>
<dbReference type="Pfam" id="PF04055">
    <property type="entry name" value="Radical_SAM"/>
    <property type="match status" value="1"/>
</dbReference>
<dbReference type="PROSITE" id="PS51449">
    <property type="entry name" value="MTTASE_N"/>
    <property type="match status" value="1"/>
</dbReference>
<sequence>MSSQKNTQTASKVGFISLGCPKALVDSEQIITRLRSEGYEISPSYEGSDIVVVNTCGFIDDAVEESLDAIGEALNENGKVIVTGCLGAKGDIVANNYPQVLAITGPHAADEVLQAVHKHLPPEHDPYLSLVPPAGIKLTPKHYAYLKISEGCNHRCTFCIIPSLRGDLVSRPIGEVMTEAENLANAGVKELLVISQDTSAYGVDVKYQTDFYNGRAIKTRFEDLARHLGELGIWVRMHYVYPYPHVDKVIPLMAEGKILPYLDIPFQHASPDILRAMKRPASSENVLKRIKKWREICPDITIRSTFITGFPGETDDDFQQLLDFLVEADLDRVGCFSYSPVEGAIANQIAKQIPEDMKEDRLRRFMQLQAQISTAKLSKKVGQTLQVMVDETDEEGIIARSQSDAPSIDGLVFIDSDKEYTPGTLLDVEITDSSEHDLFAVEVQ</sequence>
<dbReference type="InterPro" id="IPR006638">
    <property type="entry name" value="Elp3/MiaA/NifB-like_rSAM"/>
</dbReference>
<dbReference type="GO" id="GO:0005829">
    <property type="term" value="C:cytosol"/>
    <property type="evidence" value="ECO:0007669"/>
    <property type="project" value="TreeGrafter"/>
</dbReference>
<keyword evidence="5" id="KW-0479">Metal-binding</keyword>
<dbReference type="InterPro" id="IPR007197">
    <property type="entry name" value="rSAM"/>
</dbReference>
<feature type="domain" description="Radical SAM core" evidence="10">
    <location>
        <begin position="138"/>
        <end position="375"/>
    </location>
</feature>
<dbReference type="Pfam" id="PF18693">
    <property type="entry name" value="TRAM_2"/>
    <property type="match status" value="1"/>
</dbReference>
<dbReference type="GO" id="GO:0103039">
    <property type="term" value="F:protein methylthiotransferase activity"/>
    <property type="evidence" value="ECO:0007669"/>
    <property type="project" value="UniProtKB-EC"/>
</dbReference>
<keyword evidence="11" id="KW-0687">Ribonucleoprotein</keyword>
<evidence type="ECO:0000259" key="8">
    <source>
        <dbReference type="PROSITE" id="PS50926"/>
    </source>
</evidence>
<dbReference type="PANTHER" id="PTHR43837:SF1">
    <property type="entry name" value="RIBOSOMAL PROTEIN US12 METHYLTHIOTRANSFERASE RIMO"/>
    <property type="match status" value="1"/>
</dbReference>
<evidence type="ECO:0000256" key="1">
    <source>
        <dbReference type="ARBA" id="ARBA00001966"/>
    </source>
</evidence>
<dbReference type="InterPro" id="IPR005840">
    <property type="entry name" value="Ribosomal_uS12_MeSTrfase_RimO"/>
</dbReference>
<dbReference type="CDD" id="cd01335">
    <property type="entry name" value="Radical_SAM"/>
    <property type="match status" value="1"/>
</dbReference>
<dbReference type="Pfam" id="PF00919">
    <property type="entry name" value="UPF0004"/>
    <property type="match status" value="1"/>
</dbReference>
<dbReference type="GO" id="GO:0005840">
    <property type="term" value="C:ribosome"/>
    <property type="evidence" value="ECO:0007669"/>
    <property type="project" value="UniProtKB-KW"/>
</dbReference>
<dbReference type="HAMAP" id="MF_01865">
    <property type="entry name" value="MTTase_RimO"/>
    <property type="match status" value="1"/>
</dbReference>
<dbReference type="FunFam" id="3.80.30.20:FF:000001">
    <property type="entry name" value="tRNA-2-methylthio-N(6)-dimethylallyladenosine synthase 2"/>
    <property type="match status" value="1"/>
</dbReference>
<dbReference type="SFLD" id="SFLDG01082">
    <property type="entry name" value="B12-binding_domain_containing"/>
    <property type="match status" value="1"/>
</dbReference>
<evidence type="ECO:0000256" key="3">
    <source>
        <dbReference type="ARBA" id="ARBA00022490"/>
    </source>
</evidence>
<keyword evidence="7" id="KW-0411">Iron-sulfur</keyword>
<dbReference type="NCBIfam" id="TIGR00089">
    <property type="entry name" value="MiaB/RimO family radical SAM methylthiotransferase"/>
    <property type="match status" value="1"/>
</dbReference>
<dbReference type="SMART" id="SM00729">
    <property type="entry name" value="Elp3"/>
    <property type="match status" value="1"/>
</dbReference>
<dbReference type="SFLD" id="SFLDF00274">
    <property type="entry name" value="ribosomal_protein_S12_methylth"/>
    <property type="match status" value="1"/>
</dbReference>
<gene>
    <name evidence="11" type="ORF">MNBD_GAMMA10-799</name>
</gene>
<accession>A0A3B0Y8S8</accession>
<dbReference type="GO" id="GO:0035599">
    <property type="term" value="F:aspartic acid methylthiotransferase activity"/>
    <property type="evidence" value="ECO:0007669"/>
    <property type="project" value="TreeGrafter"/>
</dbReference>
<feature type="domain" description="MTTase N-terminal" evidence="9">
    <location>
        <begin position="11"/>
        <end position="121"/>
    </location>
</feature>
<name>A0A3B0Y8S8_9ZZZZ</name>
<keyword evidence="4" id="KW-0949">S-adenosyl-L-methionine</keyword>
<dbReference type="PROSITE" id="PS50926">
    <property type="entry name" value="TRAM"/>
    <property type="match status" value="1"/>
</dbReference>
<feature type="domain" description="TRAM" evidence="8">
    <location>
        <begin position="378"/>
        <end position="444"/>
    </location>
</feature>
<dbReference type="NCBIfam" id="TIGR01125">
    <property type="entry name" value="30S ribosomal protein S12 methylthiotransferase RimO"/>
    <property type="match status" value="1"/>
</dbReference>
<evidence type="ECO:0000256" key="2">
    <source>
        <dbReference type="ARBA" id="ARBA00022485"/>
    </source>
</evidence>
<dbReference type="Gene3D" id="3.40.50.12160">
    <property type="entry name" value="Methylthiotransferase, N-terminal domain"/>
    <property type="match status" value="1"/>
</dbReference>
<dbReference type="InterPro" id="IPR020612">
    <property type="entry name" value="Methylthiotransferase_CS"/>
</dbReference>
<proteinExistence type="inferred from homology"/>
<dbReference type="GO" id="GO:0051539">
    <property type="term" value="F:4 iron, 4 sulfur cluster binding"/>
    <property type="evidence" value="ECO:0007669"/>
    <property type="project" value="UniProtKB-KW"/>
</dbReference>
<dbReference type="InterPro" id="IPR005839">
    <property type="entry name" value="Methylthiotransferase"/>
</dbReference>
<dbReference type="Gene3D" id="3.80.30.20">
    <property type="entry name" value="tm_1862 like domain"/>
    <property type="match status" value="1"/>
</dbReference>
<dbReference type="SUPFAM" id="SSF102114">
    <property type="entry name" value="Radical SAM enzymes"/>
    <property type="match status" value="1"/>
</dbReference>
<dbReference type="GO" id="GO:0006400">
    <property type="term" value="P:tRNA modification"/>
    <property type="evidence" value="ECO:0007669"/>
    <property type="project" value="InterPro"/>
</dbReference>
<comment type="cofactor">
    <cofactor evidence="1">
        <name>[4Fe-4S] cluster</name>
        <dbReference type="ChEBI" id="CHEBI:49883"/>
    </cofactor>
</comment>
<dbReference type="InterPro" id="IPR012340">
    <property type="entry name" value="NA-bd_OB-fold"/>
</dbReference>
<dbReference type="SFLD" id="SFLDG01061">
    <property type="entry name" value="methylthiotransferase"/>
    <property type="match status" value="1"/>
</dbReference>
<dbReference type="InterPro" id="IPR013848">
    <property type="entry name" value="Methylthiotransferase_N"/>
</dbReference>
<evidence type="ECO:0000259" key="10">
    <source>
        <dbReference type="PROSITE" id="PS51918"/>
    </source>
</evidence>
<dbReference type="GO" id="GO:0046872">
    <property type="term" value="F:metal ion binding"/>
    <property type="evidence" value="ECO:0007669"/>
    <property type="project" value="UniProtKB-KW"/>
</dbReference>
<reference evidence="11" key="1">
    <citation type="submission" date="2018-06" db="EMBL/GenBank/DDBJ databases">
        <authorList>
            <person name="Zhirakovskaya E."/>
        </authorList>
    </citation>
    <scope>NUCLEOTIDE SEQUENCE</scope>
</reference>
<dbReference type="InterPro" id="IPR002792">
    <property type="entry name" value="TRAM_dom"/>
</dbReference>
<keyword evidence="2" id="KW-0004">4Fe-4S</keyword>
<dbReference type="FunFam" id="3.40.50.12160:FF:000002">
    <property type="entry name" value="Ribosomal protein S12 methylthiotransferase RimO"/>
    <property type="match status" value="1"/>
</dbReference>
<dbReference type="PROSITE" id="PS51918">
    <property type="entry name" value="RADICAL_SAM"/>
    <property type="match status" value="1"/>
</dbReference>
<dbReference type="InterPro" id="IPR023404">
    <property type="entry name" value="rSAM_horseshoe"/>
</dbReference>
<evidence type="ECO:0000256" key="6">
    <source>
        <dbReference type="ARBA" id="ARBA00023004"/>
    </source>
</evidence>
<evidence type="ECO:0000256" key="5">
    <source>
        <dbReference type="ARBA" id="ARBA00022723"/>
    </source>
</evidence>
<keyword evidence="11" id="KW-0808">Transferase</keyword>
<organism evidence="11">
    <name type="scientific">hydrothermal vent metagenome</name>
    <dbReference type="NCBI Taxonomy" id="652676"/>
    <lineage>
        <taxon>unclassified sequences</taxon>
        <taxon>metagenomes</taxon>
        <taxon>ecological metagenomes</taxon>
    </lineage>
</organism>
<dbReference type="SFLD" id="SFLDS00029">
    <property type="entry name" value="Radical_SAM"/>
    <property type="match status" value="1"/>
</dbReference>
<dbReference type="EMBL" id="UOFJ01000636">
    <property type="protein sequence ID" value="VAW71947.1"/>
    <property type="molecule type" value="Genomic_DNA"/>
</dbReference>
<keyword evidence="6" id="KW-0408">Iron</keyword>
<dbReference type="EC" id="2.8.4.4" evidence="11"/>